<dbReference type="EMBL" id="QDKK01000040">
    <property type="protein sequence ID" value="PWC21119.1"/>
    <property type="molecule type" value="Genomic_DNA"/>
</dbReference>
<dbReference type="InterPro" id="IPR036249">
    <property type="entry name" value="Thioredoxin-like_sf"/>
</dbReference>
<reference evidence="2 4" key="2">
    <citation type="submission" date="2018-11" db="EMBL/GenBank/DDBJ databases">
        <title>Genome sequences of Brenneria nigrifluens and Brenneria rubrifaciens.</title>
        <authorList>
            <person name="Poret-Peterson A.T."/>
            <person name="McClean A.E."/>
            <person name="Kluepfel D.A."/>
        </authorList>
    </citation>
    <scope>NUCLEOTIDE SEQUENCE [LARGE SCALE GENOMIC DNA]</scope>
    <source>
        <strain evidence="2 4">ATCC 13028</strain>
    </source>
</reference>
<sequence>MTTEQQVEIVAFTDPVCTWCWGSEPVLRKLLAWYGDRIRIIPVMGGLVEDIRKFYDHHNDIGGSPEQSNLQIAKHWLDASNRHGMPVEIEGFRLFSAQTVSTYPQNIAYKAVELCNPELAAKFLRRIREASAAEARETGKREVLIELANETGVDIAVFIAALDDGSAEKAFNDDLLTTRQYGVRGFPTFLFRWGGKELLLRGYQSFESMSSVISSLSAGQVAAHQPAVSAEAIVKFLQSGRAANVELTTVFDLSAAELDKLLASLTEQKRIRFIPAGNGGFWEAEPQELTCDPVTRTCTF</sequence>
<proteinExistence type="predicted"/>
<dbReference type="EMBL" id="CP034036">
    <property type="protein sequence ID" value="QCR03670.1"/>
    <property type="molecule type" value="Genomic_DNA"/>
</dbReference>
<dbReference type="Gene3D" id="1.10.472.60">
    <property type="entry name" value="putative protein disulfide isomerase domain"/>
    <property type="match status" value="1"/>
</dbReference>
<protein>
    <submittedName>
        <fullName evidence="1">DsbA family protein</fullName>
    </submittedName>
</protein>
<dbReference type="RefSeq" id="WP_009111777.1">
    <property type="nucleotide sequence ID" value="NZ_CP034036.1"/>
</dbReference>
<accession>A0A2U1UHH5</accession>
<evidence type="ECO:0000313" key="3">
    <source>
        <dbReference type="Proteomes" id="UP000295985"/>
    </source>
</evidence>
<evidence type="ECO:0000313" key="1">
    <source>
        <dbReference type="EMBL" id="PWC21119.1"/>
    </source>
</evidence>
<dbReference type="AlphaFoldDB" id="A0A2U1UHH5"/>
<dbReference type="Pfam" id="PF13743">
    <property type="entry name" value="Thioredoxin_5"/>
    <property type="match status" value="1"/>
</dbReference>
<dbReference type="PANTHER" id="PTHR13887">
    <property type="entry name" value="GLUTATHIONE S-TRANSFERASE KAPPA"/>
    <property type="match status" value="1"/>
</dbReference>
<dbReference type="Gene3D" id="3.40.30.10">
    <property type="entry name" value="Glutaredoxin"/>
    <property type="match status" value="1"/>
</dbReference>
<gene>
    <name evidence="1" type="ORF">DDT54_19580</name>
    <name evidence="2" type="ORF">EH206_05390</name>
</gene>
<organism evidence="1 3">
    <name type="scientific">Brenneria nigrifluens DSM 30175 = ATCC 13028</name>
    <dbReference type="NCBI Taxonomy" id="1121120"/>
    <lineage>
        <taxon>Bacteria</taxon>
        <taxon>Pseudomonadati</taxon>
        <taxon>Pseudomonadota</taxon>
        <taxon>Gammaproteobacteria</taxon>
        <taxon>Enterobacterales</taxon>
        <taxon>Pectobacteriaceae</taxon>
        <taxon>Brenneria</taxon>
    </lineage>
</organism>
<dbReference type="Proteomes" id="UP000303847">
    <property type="component" value="Chromosome"/>
</dbReference>
<dbReference type="Proteomes" id="UP000295985">
    <property type="component" value="Unassembled WGS sequence"/>
</dbReference>
<reference evidence="1 3" key="1">
    <citation type="submission" date="2018-04" db="EMBL/GenBank/DDBJ databases">
        <title>Brenneria corticis sp.nov.</title>
        <authorList>
            <person name="Li Y."/>
        </authorList>
    </citation>
    <scope>NUCLEOTIDE SEQUENCE [LARGE SCALE GENOMIC DNA]</scope>
    <source>
        <strain evidence="1 3">LMG 2694</strain>
    </source>
</reference>
<name>A0A2U1UHH5_9GAMM</name>
<dbReference type="CDD" id="cd03025">
    <property type="entry name" value="DsbA_FrnE_like"/>
    <property type="match status" value="1"/>
</dbReference>
<evidence type="ECO:0000313" key="4">
    <source>
        <dbReference type="Proteomes" id="UP000303847"/>
    </source>
</evidence>
<keyword evidence="4" id="KW-1185">Reference proteome</keyword>
<evidence type="ECO:0000313" key="2">
    <source>
        <dbReference type="EMBL" id="QCR03670.1"/>
    </source>
</evidence>
<dbReference type="OrthoDB" id="9813770at2"/>
<dbReference type="SUPFAM" id="SSF52833">
    <property type="entry name" value="Thioredoxin-like"/>
    <property type="match status" value="1"/>
</dbReference>